<dbReference type="EMBL" id="JH993036">
    <property type="protein sequence ID" value="EKX39813.1"/>
    <property type="molecule type" value="Genomic_DNA"/>
</dbReference>
<dbReference type="GeneID" id="17296535"/>
<keyword evidence="1" id="KW-0479">Metal-binding</keyword>
<dbReference type="GO" id="GO:0008270">
    <property type="term" value="F:zinc ion binding"/>
    <property type="evidence" value="ECO:0007669"/>
    <property type="project" value="UniProtKB-KW"/>
</dbReference>
<sequence length="221" mass="24735">MKRVGKRKEEDRMSSQSCGGVGMKAEEDDVDGSKGGDFVSNGSPARDDADAWGAATALIELFSRNEKGPIADEAERGRRGDAHSLRCSEAHNTQTPNHDTHAKSSPDVKEAQQDRLRISPSLSSSNQQLLASPYMANLMLASKEDRNFQLSPRSLAKTEAENKHNKYCHFCQHIKVKKARSMRACSNAECARRFCEHCLLFHLKEEPESMTPTWRCPICRR</sequence>
<feature type="region of interest" description="Disordered" evidence="2">
    <location>
        <begin position="90"/>
        <end position="112"/>
    </location>
</feature>
<evidence type="ECO:0000313" key="4">
    <source>
        <dbReference type="EMBL" id="EKX39813.1"/>
    </source>
</evidence>
<dbReference type="RefSeq" id="XP_005826793.1">
    <property type="nucleotide sequence ID" value="XM_005826736.1"/>
</dbReference>
<evidence type="ECO:0000313" key="6">
    <source>
        <dbReference type="Proteomes" id="UP000011087"/>
    </source>
</evidence>
<reference evidence="4 6" key="1">
    <citation type="journal article" date="2012" name="Nature">
        <title>Algal genomes reveal evolutionary mosaicism and the fate of nucleomorphs.</title>
        <authorList>
            <consortium name="DOE Joint Genome Institute"/>
            <person name="Curtis B.A."/>
            <person name="Tanifuji G."/>
            <person name="Burki F."/>
            <person name="Gruber A."/>
            <person name="Irimia M."/>
            <person name="Maruyama S."/>
            <person name="Arias M.C."/>
            <person name="Ball S.G."/>
            <person name="Gile G.H."/>
            <person name="Hirakawa Y."/>
            <person name="Hopkins J.F."/>
            <person name="Kuo A."/>
            <person name="Rensing S.A."/>
            <person name="Schmutz J."/>
            <person name="Symeonidi A."/>
            <person name="Elias M."/>
            <person name="Eveleigh R.J."/>
            <person name="Herman E.K."/>
            <person name="Klute M.J."/>
            <person name="Nakayama T."/>
            <person name="Obornik M."/>
            <person name="Reyes-Prieto A."/>
            <person name="Armbrust E.V."/>
            <person name="Aves S.J."/>
            <person name="Beiko R.G."/>
            <person name="Coutinho P."/>
            <person name="Dacks J.B."/>
            <person name="Durnford D.G."/>
            <person name="Fast N.M."/>
            <person name="Green B.R."/>
            <person name="Grisdale C.J."/>
            <person name="Hempel F."/>
            <person name="Henrissat B."/>
            <person name="Hoppner M.P."/>
            <person name="Ishida K."/>
            <person name="Kim E."/>
            <person name="Koreny L."/>
            <person name="Kroth P.G."/>
            <person name="Liu Y."/>
            <person name="Malik S.B."/>
            <person name="Maier U.G."/>
            <person name="McRose D."/>
            <person name="Mock T."/>
            <person name="Neilson J.A."/>
            <person name="Onodera N.T."/>
            <person name="Poole A.M."/>
            <person name="Pritham E.J."/>
            <person name="Richards T.A."/>
            <person name="Rocap G."/>
            <person name="Roy S.W."/>
            <person name="Sarai C."/>
            <person name="Schaack S."/>
            <person name="Shirato S."/>
            <person name="Slamovits C.H."/>
            <person name="Spencer D.F."/>
            <person name="Suzuki S."/>
            <person name="Worden A.Z."/>
            <person name="Zauner S."/>
            <person name="Barry K."/>
            <person name="Bell C."/>
            <person name="Bharti A.K."/>
            <person name="Crow J.A."/>
            <person name="Grimwood J."/>
            <person name="Kramer R."/>
            <person name="Lindquist E."/>
            <person name="Lucas S."/>
            <person name="Salamov A."/>
            <person name="McFadden G.I."/>
            <person name="Lane C.E."/>
            <person name="Keeling P.J."/>
            <person name="Gray M.W."/>
            <person name="Grigoriev I.V."/>
            <person name="Archibald J.M."/>
        </authorList>
    </citation>
    <scope>NUCLEOTIDE SEQUENCE</scope>
    <source>
        <strain evidence="4 6">CCMP2712</strain>
    </source>
</reference>
<dbReference type="PaxDb" id="55529-EKX39813"/>
<dbReference type="AlphaFoldDB" id="L1IUC3"/>
<dbReference type="HOGENOM" id="CLU_1252714_0_0_1"/>
<dbReference type="InterPro" id="IPR001841">
    <property type="entry name" value="Znf_RING"/>
</dbReference>
<dbReference type="OrthoDB" id="298344at2759"/>
<organism evidence="4">
    <name type="scientific">Guillardia theta (strain CCMP2712)</name>
    <name type="common">Cryptophyte</name>
    <dbReference type="NCBI Taxonomy" id="905079"/>
    <lineage>
        <taxon>Eukaryota</taxon>
        <taxon>Cryptophyceae</taxon>
        <taxon>Pyrenomonadales</taxon>
        <taxon>Geminigeraceae</taxon>
        <taxon>Guillardia</taxon>
    </lineage>
</organism>
<keyword evidence="1" id="KW-0862">Zinc</keyword>
<dbReference type="PROSITE" id="PS50089">
    <property type="entry name" value="ZF_RING_2"/>
    <property type="match status" value="1"/>
</dbReference>
<name>L1IUC3_GUITC</name>
<evidence type="ECO:0000313" key="5">
    <source>
        <dbReference type="EnsemblProtists" id="EKX39813"/>
    </source>
</evidence>
<proteinExistence type="predicted"/>
<reference evidence="6" key="2">
    <citation type="submission" date="2012-11" db="EMBL/GenBank/DDBJ databases">
        <authorList>
            <person name="Kuo A."/>
            <person name="Curtis B.A."/>
            <person name="Tanifuji G."/>
            <person name="Burki F."/>
            <person name="Gruber A."/>
            <person name="Irimia M."/>
            <person name="Maruyama S."/>
            <person name="Arias M.C."/>
            <person name="Ball S.G."/>
            <person name="Gile G.H."/>
            <person name="Hirakawa Y."/>
            <person name="Hopkins J.F."/>
            <person name="Rensing S.A."/>
            <person name="Schmutz J."/>
            <person name="Symeonidi A."/>
            <person name="Elias M."/>
            <person name="Eveleigh R.J."/>
            <person name="Herman E.K."/>
            <person name="Klute M.J."/>
            <person name="Nakayama T."/>
            <person name="Obornik M."/>
            <person name="Reyes-Prieto A."/>
            <person name="Armbrust E.V."/>
            <person name="Aves S.J."/>
            <person name="Beiko R.G."/>
            <person name="Coutinho P."/>
            <person name="Dacks J.B."/>
            <person name="Durnford D.G."/>
            <person name="Fast N.M."/>
            <person name="Green B.R."/>
            <person name="Grisdale C."/>
            <person name="Hempe F."/>
            <person name="Henrissat B."/>
            <person name="Hoppner M.P."/>
            <person name="Ishida K.-I."/>
            <person name="Kim E."/>
            <person name="Koreny L."/>
            <person name="Kroth P.G."/>
            <person name="Liu Y."/>
            <person name="Malik S.-B."/>
            <person name="Maier U.G."/>
            <person name="McRose D."/>
            <person name="Mock T."/>
            <person name="Neilson J.A."/>
            <person name="Onodera N.T."/>
            <person name="Poole A.M."/>
            <person name="Pritham E.J."/>
            <person name="Richards T.A."/>
            <person name="Rocap G."/>
            <person name="Roy S.W."/>
            <person name="Sarai C."/>
            <person name="Schaack S."/>
            <person name="Shirato S."/>
            <person name="Slamovits C.H."/>
            <person name="Spencer D.F."/>
            <person name="Suzuki S."/>
            <person name="Worden A.Z."/>
            <person name="Zauner S."/>
            <person name="Barry K."/>
            <person name="Bell C."/>
            <person name="Bharti A.K."/>
            <person name="Crow J.A."/>
            <person name="Grimwood J."/>
            <person name="Kramer R."/>
            <person name="Lindquist E."/>
            <person name="Lucas S."/>
            <person name="Salamov A."/>
            <person name="McFadden G.I."/>
            <person name="Lane C.E."/>
            <person name="Keeling P.J."/>
            <person name="Gray M.W."/>
            <person name="Grigoriev I.V."/>
            <person name="Archibald J.M."/>
        </authorList>
    </citation>
    <scope>NUCLEOTIDE SEQUENCE</scope>
    <source>
        <strain evidence="6">CCMP2712</strain>
    </source>
</reference>
<evidence type="ECO:0000256" key="2">
    <source>
        <dbReference type="SAM" id="MobiDB-lite"/>
    </source>
</evidence>
<dbReference type="KEGG" id="gtt:GUITHDRAFT_143202"/>
<keyword evidence="1" id="KW-0863">Zinc-finger</keyword>
<feature type="region of interest" description="Disordered" evidence="2">
    <location>
        <begin position="1"/>
        <end position="51"/>
    </location>
</feature>
<feature type="compositionally biased region" description="Basic and acidic residues" evidence="2">
    <location>
        <begin position="98"/>
        <end position="112"/>
    </location>
</feature>
<gene>
    <name evidence="4" type="ORF">GUITHDRAFT_143202</name>
</gene>
<evidence type="ECO:0000259" key="3">
    <source>
        <dbReference type="PROSITE" id="PS50089"/>
    </source>
</evidence>
<accession>L1IUC3</accession>
<feature type="domain" description="RING-type" evidence="3">
    <location>
        <begin position="168"/>
        <end position="220"/>
    </location>
</feature>
<reference evidence="5" key="3">
    <citation type="submission" date="2016-03" db="UniProtKB">
        <authorList>
            <consortium name="EnsemblProtists"/>
        </authorList>
    </citation>
    <scope>IDENTIFICATION</scope>
</reference>
<dbReference type="Proteomes" id="UP000011087">
    <property type="component" value="Unassembled WGS sequence"/>
</dbReference>
<protein>
    <recommendedName>
        <fullName evidence="3">RING-type domain-containing protein</fullName>
    </recommendedName>
</protein>
<keyword evidence="6" id="KW-1185">Reference proteome</keyword>
<evidence type="ECO:0000256" key="1">
    <source>
        <dbReference type="PROSITE-ProRule" id="PRU00175"/>
    </source>
</evidence>
<dbReference type="EnsemblProtists" id="EKX39813">
    <property type="protein sequence ID" value="EKX39813"/>
    <property type="gene ID" value="GUITHDRAFT_143202"/>
</dbReference>